<feature type="transmembrane region" description="Helical" evidence="5">
    <location>
        <begin position="39"/>
        <end position="58"/>
    </location>
</feature>
<dbReference type="InterPro" id="IPR004089">
    <property type="entry name" value="MCPsignal_dom"/>
</dbReference>
<dbReference type="EMBL" id="FWEY01000009">
    <property type="protein sequence ID" value="SLM52823.1"/>
    <property type="molecule type" value="Genomic_DNA"/>
</dbReference>
<dbReference type="GO" id="GO:0007165">
    <property type="term" value="P:signal transduction"/>
    <property type="evidence" value="ECO:0007669"/>
    <property type="project" value="UniProtKB-KW"/>
</dbReference>
<dbReference type="OrthoDB" id="2168386at2"/>
<feature type="domain" description="Methyl-accepting transducer" evidence="6">
    <location>
        <begin position="303"/>
        <end position="560"/>
    </location>
</feature>
<evidence type="ECO:0000259" key="7">
    <source>
        <dbReference type="PROSITE" id="PS50885"/>
    </source>
</evidence>
<proteinExistence type="inferred from homology"/>
<feature type="domain" description="HAMP" evidence="7">
    <location>
        <begin position="231"/>
        <end position="284"/>
    </location>
</feature>
<dbReference type="STRING" id="43064.SAMN04488086_110108"/>
<keyword evidence="5" id="KW-1133">Transmembrane helix</keyword>
<dbReference type="Proteomes" id="UP000195985">
    <property type="component" value="Unassembled WGS sequence"/>
</dbReference>
<sequence>MGVGNLEVRETFISNIMSNSKKINLPKLLNFKSIRIKLLAGYFTIIALIAILGVNSYVTTKEINDNTKDIIEKDIIVLESGEEFKFLISQRIAVARAYLMTGDVAFKDMFTQFTEESDVIKAEILAIDNSKKTAALFEANDEWAEVMESGVLASYQAGNAEEAVLTMVNVADPVAREQIDSVSGMLESKTQTIDKNGHEIIARGQKSLMLVVALSGAAVIMSIVIAFVLSNEISSKIKIIKERMGLIADGRLNVEPIEIAGRDELAELAIATNAMHEQLTAIVVNILDSSEQLAGHSQELTQSANEVKIGSEQVALTMQELATGSEAQASNASALANVMETFNEEFKSVNENSLIIADASRQVIDQSNESEQLMNLSSQQMDNIETIMKQAVVKMQSLEFQTQEITTLVRLIQNIADQTNLLALNAAIEAARAGEHGRGFAVVADEVRKLSEQVAVSVKDITGFVGKIQTESRDVSVSLEQGYTEVKAGAEQIQRTTDVLNEMEDSLNEMIQNILLVSEKMSGLTENTASMSVAIEEIASISQESAAGVEETSAATQQINSSMEEVSINSEQISGLAEMLHAIVNHFKFQ</sequence>
<dbReference type="GO" id="GO:0016020">
    <property type="term" value="C:membrane"/>
    <property type="evidence" value="ECO:0007669"/>
    <property type="project" value="InterPro"/>
</dbReference>
<dbReference type="SMART" id="SM00283">
    <property type="entry name" value="MA"/>
    <property type="match status" value="1"/>
</dbReference>
<dbReference type="Pfam" id="PF00015">
    <property type="entry name" value="MCPsignal"/>
    <property type="match status" value="1"/>
</dbReference>
<dbReference type="CDD" id="cd06225">
    <property type="entry name" value="HAMP"/>
    <property type="match status" value="1"/>
</dbReference>
<keyword evidence="4" id="KW-0175">Coiled coil</keyword>
<dbReference type="SUPFAM" id="SSF58104">
    <property type="entry name" value="Methyl-accepting chemotaxis protein (MCP) signaling domain"/>
    <property type="match status" value="1"/>
</dbReference>
<dbReference type="AlphaFoldDB" id="A0A1W1IJA2"/>
<evidence type="ECO:0000256" key="3">
    <source>
        <dbReference type="PROSITE-ProRule" id="PRU00284"/>
    </source>
</evidence>
<dbReference type="InterPro" id="IPR003660">
    <property type="entry name" value="HAMP_dom"/>
</dbReference>
<name>A0A1W1IJA2_9LACT</name>
<dbReference type="PROSITE" id="PS50111">
    <property type="entry name" value="CHEMOTAXIS_TRANSDUC_2"/>
    <property type="match status" value="1"/>
</dbReference>
<keyword evidence="9" id="KW-1185">Reference proteome</keyword>
<dbReference type="Gene3D" id="1.10.287.950">
    <property type="entry name" value="Methyl-accepting chemotaxis protein"/>
    <property type="match status" value="1"/>
</dbReference>
<dbReference type="PANTHER" id="PTHR32089:SF112">
    <property type="entry name" value="LYSOZYME-LIKE PROTEIN-RELATED"/>
    <property type="match status" value="1"/>
</dbReference>
<evidence type="ECO:0000256" key="5">
    <source>
        <dbReference type="SAM" id="Phobius"/>
    </source>
</evidence>
<dbReference type="PANTHER" id="PTHR32089">
    <property type="entry name" value="METHYL-ACCEPTING CHEMOTAXIS PROTEIN MCPB"/>
    <property type="match status" value="1"/>
</dbReference>
<gene>
    <name evidence="8" type="ORF">TPAS_2531</name>
</gene>
<evidence type="ECO:0000259" key="6">
    <source>
        <dbReference type="PROSITE" id="PS50111"/>
    </source>
</evidence>
<dbReference type="PROSITE" id="PS50885">
    <property type="entry name" value="HAMP"/>
    <property type="match status" value="1"/>
</dbReference>
<protein>
    <recommendedName>
        <fullName evidence="10">Chemotaxis methyl-accepting receptor</fullName>
    </recommendedName>
</protein>
<dbReference type="CDD" id="cd11386">
    <property type="entry name" value="MCP_signal"/>
    <property type="match status" value="1"/>
</dbReference>
<keyword evidence="5" id="KW-0812">Transmembrane</keyword>
<evidence type="ECO:0000313" key="9">
    <source>
        <dbReference type="Proteomes" id="UP000195985"/>
    </source>
</evidence>
<feature type="transmembrane region" description="Helical" evidence="5">
    <location>
        <begin position="208"/>
        <end position="229"/>
    </location>
</feature>
<evidence type="ECO:0000256" key="1">
    <source>
        <dbReference type="ARBA" id="ARBA00023224"/>
    </source>
</evidence>
<evidence type="ECO:0000256" key="2">
    <source>
        <dbReference type="ARBA" id="ARBA00029447"/>
    </source>
</evidence>
<evidence type="ECO:0000313" key="8">
    <source>
        <dbReference type="EMBL" id="SLM52823.1"/>
    </source>
</evidence>
<comment type="similarity">
    <text evidence="2">Belongs to the methyl-accepting chemotaxis (MCP) protein family.</text>
</comment>
<evidence type="ECO:0000256" key="4">
    <source>
        <dbReference type="SAM" id="Coils"/>
    </source>
</evidence>
<accession>A0A1W1IJA2</accession>
<feature type="coiled-coil region" evidence="4">
    <location>
        <begin position="493"/>
        <end position="520"/>
    </location>
</feature>
<organism evidence="8 9">
    <name type="scientific">Trichococcus pasteurii</name>
    <dbReference type="NCBI Taxonomy" id="43064"/>
    <lineage>
        <taxon>Bacteria</taxon>
        <taxon>Bacillati</taxon>
        <taxon>Bacillota</taxon>
        <taxon>Bacilli</taxon>
        <taxon>Lactobacillales</taxon>
        <taxon>Carnobacteriaceae</taxon>
        <taxon>Trichococcus</taxon>
    </lineage>
</organism>
<keyword evidence="5" id="KW-0472">Membrane</keyword>
<keyword evidence="1 3" id="KW-0807">Transducer</keyword>
<dbReference type="Gene3D" id="6.10.340.10">
    <property type="match status" value="1"/>
</dbReference>
<reference evidence="9" key="1">
    <citation type="submission" date="2016-04" db="EMBL/GenBank/DDBJ databases">
        <authorList>
            <person name="Strepis N."/>
        </authorList>
    </citation>
    <scope>NUCLEOTIDE SEQUENCE [LARGE SCALE GENOMIC DNA]</scope>
</reference>
<evidence type="ECO:0008006" key="10">
    <source>
        <dbReference type="Google" id="ProtNLM"/>
    </source>
</evidence>